<evidence type="ECO:0000313" key="1">
    <source>
        <dbReference type="EMBL" id="KAJ8676263.1"/>
    </source>
</evidence>
<organism evidence="1 2">
    <name type="scientific">Eretmocerus hayati</name>
    <dbReference type="NCBI Taxonomy" id="131215"/>
    <lineage>
        <taxon>Eukaryota</taxon>
        <taxon>Metazoa</taxon>
        <taxon>Ecdysozoa</taxon>
        <taxon>Arthropoda</taxon>
        <taxon>Hexapoda</taxon>
        <taxon>Insecta</taxon>
        <taxon>Pterygota</taxon>
        <taxon>Neoptera</taxon>
        <taxon>Endopterygota</taxon>
        <taxon>Hymenoptera</taxon>
        <taxon>Apocrita</taxon>
        <taxon>Proctotrupomorpha</taxon>
        <taxon>Chalcidoidea</taxon>
        <taxon>Aphelinidae</taxon>
        <taxon>Aphelininae</taxon>
        <taxon>Eretmocerus</taxon>
    </lineage>
</organism>
<dbReference type="EMBL" id="CM056742">
    <property type="protein sequence ID" value="KAJ8676263.1"/>
    <property type="molecule type" value="Genomic_DNA"/>
</dbReference>
<keyword evidence="2" id="KW-1185">Reference proteome</keyword>
<name>A0ACC2NZF7_9HYME</name>
<sequence>MWHKSTANRGANDVASCLHRFLKALLNSVKHVAIYSGNCSGQNKNKISAGIFTTDVHDELSLKMVDHKFLTVGLTHMECDSDHATIERSMKQYDGVIETPDDWYNLTRYAGKSEIFDIHKILVNCKKDTDGNIFSWNEVRWLRYTKKFGEIMYKNSLSEEEPFKKIPFLRKFEPGIVPTIDGVPKTYTSPIGISRERKKDLESFTSSESRE</sequence>
<protein>
    <submittedName>
        <fullName evidence="1">Uncharacterized protein</fullName>
    </submittedName>
</protein>
<accession>A0ACC2NZF7</accession>
<gene>
    <name evidence="1" type="ORF">QAD02_012049</name>
</gene>
<dbReference type="Proteomes" id="UP001239111">
    <property type="component" value="Chromosome 2"/>
</dbReference>
<reference evidence="1" key="1">
    <citation type="submission" date="2023-04" db="EMBL/GenBank/DDBJ databases">
        <title>A chromosome-level genome assembly of the parasitoid wasp Eretmocerus hayati.</title>
        <authorList>
            <person name="Zhong Y."/>
            <person name="Liu S."/>
            <person name="Liu Y."/>
        </authorList>
    </citation>
    <scope>NUCLEOTIDE SEQUENCE</scope>
    <source>
        <strain evidence="1">ZJU_SS_LIU_2023</strain>
    </source>
</reference>
<proteinExistence type="predicted"/>
<evidence type="ECO:0000313" key="2">
    <source>
        <dbReference type="Proteomes" id="UP001239111"/>
    </source>
</evidence>
<comment type="caution">
    <text evidence="1">The sequence shown here is derived from an EMBL/GenBank/DDBJ whole genome shotgun (WGS) entry which is preliminary data.</text>
</comment>